<dbReference type="Proteomes" id="UP000523087">
    <property type="component" value="Unassembled WGS sequence"/>
</dbReference>
<dbReference type="RefSeq" id="WP_181556902.1">
    <property type="nucleotide sequence ID" value="NZ_CP064060.1"/>
</dbReference>
<feature type="signal peptide" evidence="2">
    <location>
        <begin position="1"/>
        <end position="23"/>
    </location>
</feature>
<protein>
    <recommendedName>
        <fullName evidence="5">Phr family secreted Rap phosphatase inhibitor</fullName>
    </recommendedName>
</protein>
<dbReference type="EMBL" id="JACDUT010000010">
    <property type="protein sequence ID" value="MBA2876158.1"/>
    <property type="molecule type" value="Genomic_DNA"/>
</dbReference>
<feature type="region of interest" description="Disordered" evidence="1">
    <location>
        <begin position="27"/>
        <end position="51"/>
    </location>
</feature>
<accession>A0A7W0BZL1</accession>
<keyword evidence="2" id="KW-0732">Signal</keyword>
<feature type="chain" id="PRO_5038774953" description="Phr family secreted Rap phosphatase inhibitor" evidence="2">
    <location>
        <begin position="24"/>
        <end position="51"/>
    </location>
</feature>
<evidence type="ECO:0000313" key="3">
    <source>
        <dbReference type="EMBL" id="MBA2876158.1"/>
    </source>
</evidence>
<gene>
    <name evidence="3" type="ORF">HNR31_002953</name>
</gene>
<evidence type="ECO:0000256" key="1">
    <source>
        <dbReference type="SAM" id="MobiDB-lite"/>
    </source>
</evidence>
<dbReference type="AlphaFoldDB" id="A0A7W0BZL1"/>
<evidence type="ECO:0008006" key="5">
    <source>
        <dbReference type="Google" id="ProtNLM"/>
    </source>
</evidence>
<comment type="caution">
    <text evidence="3">The sequence shown here is derived from an EMBL/GenBank/DDBJ whole genome shotgun (WGS) entry which is preliminary data.</text>
</comment>
<keyword evidence="4" id="KW-1185">Reference proteome</keyword>
<evidence type="ECO:0000256" key="2">
    <source>
        <dbReference type="SAM" id="SignalP"/>
    </source>
</evidence>
<feature type="compositionally biased region" description="Polar residues" evidence="1">
    <location>
        <begin position="27"/>
        <end position="41"/>
    </location>
</feature>
<name>A0A7W0BZL1_9BACL</name>
<reference evidence="3 4" key="1">
    <citation type="submission" date="2020-07" db="EMBL/GenBank/DDBJ databases">
        <title>Genomic Encyclopedia of Type Strains, Phase IV (KMG-IV): sequencing the most valuable type-strain genomes for metagenomic binning, comparative biology and taxonomic classification.</title>
        <authorList>
            <person name="Goeker M."/>
        </authorList>
    </citation>
    <scope>NUCLEOTIDE SEQUENCE [LARGE SCALE GENOMIC DNA]</scope>
    <source>
        <strain evidence="3 4">DSM 15730</strain>
    </source>
</reference>
<evidence type="ECO:0000313" key="4">
    <source>
        <dbReference type="Proteomes" id="UP000523087"/>
    </source>
</evidence>
<proteinExistence type="predicted"/>
<organism evidence="3 4">
    <name type="scientific">Thermaerobacillus caldiproteolyticus</name>
    <dbReference type="NCBI Taxonomy" id="247480"/>
    <lineage>
        <taxon>Bacteria</taxon>
        <taxon>Bacillati</taxon>
        <taxon>Bacillota</taxon>
        <taxon>Bacilli</taxon>
        <taxon>Bacillales</taxon>
        <taxon>Anoxybacillaceae</taxon>
        <taxon>Thermaerobacillus</taxon>
    </lineage>
</organism>
<sequence length="51" mass="5153">MKRKFLSSLLIAAFALTLGVANDYGTKSETASTSSSVQTLPAPTDPGGGGH</sequence>